<evidence type="ECO:0000313" key="6">
    <source>
        <dbReference type="EMBL" id="OSC98059.1"/>
    </source>
</evidence>
<dbReference type="PRINTS" id="PR00081">
    <property type="entry name" value="GDHRDH"/>
</dbReference>
<dbReference type="STRING" id="1353009.A0A1Y2IA99"/>
<organism evidence="6 7">
    <name type="scientific">Trametes coccinea (strain BRFM310)</name>
    <name type="common">Pycnoporus coccineus</name>
    <dbReference type="NCBI Taxonomy" id="1353009"/>
    <lineage>
        <taxon>Eukaryota</taxon>
        <taxon>Fungi</taxon>
        <taxon>Dikarya</taxon>
        <taxon>Basidiomycota</taxon>
        <taxon>Agaricomycotina</taxon>
        <taxon>Agaricomycetes</taxon>
        <taxon>Polyporales</taxon>
        <taxon>Polyporaceae</taxon>
        <taxon>Trametes</taxon>
    </lineage>
</organism>
<dbReference type="EMBL" id="KZ084143">
    <property type="protein sequence ID" value="OSC98059.1"/>
    <property type="molecule type" value="Genomic_DNA"/>
</dbReference>
<evidence type="ECO:0000256" key="1">
    <source>
        <dbReference type="ARBA" id="ARBA00006484"/>
    </source>
</evidence>
<feature type="domain" description="Ketoreductase" evidence="5">
    <location>
        <begin position="5"/>
        <end position="187"/>
    </location>
</feature>
<reference evidence="6 7" key="1">
    <citation type="journal article" date="2015" name="Biotechnol. Biofuels">
        <title>Enhanced degradation of softwood versus hardwood by the white-rot fungus Pycnoporus coccineus.</title>
        <authorList>
            <person name="Couturier M."/>
            <person name="Navarro D."/>
            <person name="Chevret D."/>
            <person name="Henrissat B."/>
            <person name="Piumi F."/>
            <person name="Ruiz-Duenas F.J."/>
            <person name="Martinez A.T."/>
            <person name="Grigoriev I.V."/>
            <person name="Riley R."/>
            <person name="Lipzen A."/>
            <person name="Berrin J.G."/>
            <person name="Master E.R."/>
            <person name="Rosso M.N."/>
        </authorList>
    </citation>
    <scope>NUCLEOTIDE SEQUENCE [LARGE SCALE GENOMIC DNA]</scope>
    <source>
        <strain evidence="6 7">BRFM310</strain>
    </source>
</reference>
<dbReference type="GO" id="GO:0016491">
    <property type="term" value="F:oxidoreductase activity"/>
    <property type="evidence" value="ECO:0007669"/>
    <property type="project" value="UniProtKB-KW"/>
</dbReference>
<keyword evidence="7" id="KW-1185">Reference proteome</keyword>
<dbReference type="PANTHER" id="PTHR43976:SF16">
    <property type="entry name" value="SHORT-CHAIN DEHYDROGENASE_REDUCTASE FAMILY PROTEIN"/>
    <property type="match status" value="1"/>
</dbReference>
<dbReference type="PANTHER" id="PTHR43976">
    <property type="entry name" value="SHORT CHAIN DEHYDROGENASE"/>
    <property type="match status" value="1"/>
</dbReference>
<comment type="similarity">
    <text evidence="1 4">Belongs to the short-chain dehydrogenases/reductases (SDR) family.</text>
</comment>
<protein>
    <submittedName>
        <fullName evidence="6">NAD-P-binding protein</fullName>
    </submittedName>
</protein>
<dbReference type="SMART" id="SM00822">
    <property type="entry name" value="PKS_KR"/>
    <property type="match status" value="1"/>
</dbReference>
<gene>
    <name evidence="6" type="ORF">PYCCODRAFT_1397844</name>
</gene>
<evidence type="ECO:0000313" key="7">
    <source>
        <dbReference type="Proteomes" id="UP000193067"/>
    </source>
</evidence>
<accession>A0A1Y2IA99</accession>
<dbReference type="InterPro" id="IPR036291">
    <property type="entry name" value="NAD(P)-bd_dom_sf"/>
</dbReference>
<proteinExistence type="inferred from homology"/>
<dbReference type="InterPro" id="IPR057326">
    <property type="entry name" value="KR_dom"/>
</dbReference>
<dbReference type="Gene3D" id="3.40.50.720">
    <property type="entry name" value="NAD(P)-binding Rossmann-like Domain"/>
    <property type="match status" value="1"/>
</dbReference>
<dbReference type="SUPFAM" id="SSF51735">
    <property type="entry name" value="NAD(P)-binding Rossmann-fold domains"/>
    <property type="match status" value="1"/>
</dbReference>
<keyword evidence="2" id="KW-0521">NADP</keyword>
<keyword evidence="3" id="KW-0560">Oxidoreductase</keyword>
<dbReference type="AlphaFoldDB" id="A0A1Y2IA99"/>
<dbReference type="Pfam" id="PF00106">
    <property type="entry name" value="adh_short"/>
    <property type="match status" value="1"/>
</dbReference>
<dbReference type="OrthoDB" id="1274115at2759"/>
<evidence type="ECO:0000259" key="5">
    <source>
        <dbReference type="SMART" id="SM00822"/>
    </source>
</evidence>
<evidence type="ECO:0000256" key="4">
    <source>
        <dbReference type="RuleBase" id="RU000363"/>
    </source>
</evidence>
<sequence>MSSPRVWFITGASSGFGRLLTEIILEKGEITLATARRPEALQDLSSRYAKGQLLVLKVDVTKPANIVDAFNTAKEAFGRIDVVVNNAAFAALGEVESVREEDARAMFETNFWGAMHVTREAVKFFREVNGPTIGGRLLQISSITGITGGPGLGFYAASKHALEGLTKSLASEIDPAWNIKITLIEPAGFETGGQSKVIWGPPHPAYENPELPATKMRTGFGQYKPGNDPRKGAEAFYNIALVDDPPLQFPIGQMAVTYAKKTADRLLTDIDKYASWSDDMGTSA</sequence>
<name>A0A1Y2IA99_TRAC3</name>
<dbReference type="InterPro" id="IPR051911">
    <property type="entry name" value="SDR_oxidoreductase"/>
</dbReference>
<dbReference type="PROSITE" id="PS00061">
    <property type="entry name" value="ADH_SHORT"/>
    <property type="match status" value="1"/>
</dbReference>
<dbReference type="Proteomes" id="UP000193067">
    <property type="component" value="Unassembled WGS sequence"/>
</dbReference>
<evidence type="ECO:0000256" key="3">
    <source>
        <dbReference type="ARBA" id="ARBA00023002"/>
    </source>
</evidence>
<dbReference type="InterPro" id="IPR020904">
    <property type="entry name" value="Sc_DH/Rdtase_CS"/>
</dbReference>
<dbReference type="CDD" id="cd05374">
    <property type="entry name" value="17beta-HSD-like_SDR_c"/>
    <property type="match status" value="1"/>
</dbReference>
<dbReference type="InterPro" id="IPR002347">
    <property type="entry name" value="SDR_fam"/>
</dbReference>
<dbReference type="PRINTS" id="PR00080">
    <property type="entry name" value="SDRFAMILY"/>
</dbReference>
<evidence type="ECO:0000256" key="2">
    <source>
        <dbReference type="ARBA" id="ARBA00022857"/>
    </source>
</evidence>